<organism evidence="1">
    <name type="scientific">mine drainage metagenome</name>
    <dbReference type="NCBI Taxonomy" id="410659"/>
    <lineage>
        <taxon>unclassified sequences</taxon>
        <taxon>metagenomes</taxon>
        <taxon>ecological metagenomes</taxon>
    </lineage>
</organism>
<accession>A0A1J5RQE8</accession>
<name>A0A1J5RQE8_9ZZZZ</name>
<proteinExistence type="predicted"/>
<dbReference type="InterPro" id="IPR036188">
    <property type="entry name" value="FAD/NAD-bd_sf"/>
</dbReference>
<reference evidence="1" key="1">
    <citation type="submission" date="2016-10" db="EMBL/GenBank/DDBJ databases">
        <title>Sequence of Gallionella enrichment culture.</title>
        <authorList>
            <person name="Poehlein A."/>
            <person name="Muehling M."/>
            <person name="Daniel R."/>
        </authorList>
    </citation>
    <scope>NUCLEOTIDE SEQUENCE</scope>
</reference>
<comment type="caution">
    <text evidence="1">The sequence shown here is derived from an EMBL/GenBank/DDBJ whole genome shotgun (WGS) entry which is preliminary data.</text>
</comment>
<gene>
    <name evidence="1" type="ORF">GALL_238200</name>
</gene>
<dbReference type="EMBL" id="MLJW01000191">
    <property type="protein sequence ID" value="OIQ94191.1"/>
    <property type="molecule type" value="Genomic_DNA"/>
</dbReference>
<dbReference type="SUPFAM" id="SSF51905">
    <property type="entry name" value="FAD/NAD(P)-binding domain"/>
    <property type="match status" value="1"/>
</dbReference>
<dbReference type="Gene3D" id="3.50.50.100">
    <property type="match status" value="1"/>
</dbReference>
<protein>
    <submittedName>
        <fullName evidence="1">Uncharacterized protein</fullName>
    </submittedName>
</protein>
<evidence type="ECO:0000313" key="1">
    <source>
        <dbReference type="EMBL" id="OIQ94191.1"/>
    </source>
</evidence>
<sequence>MNKVYATWKKPRRFDRNLIAIGGGSAGLVTAYIAVDNGQRSVSHPQVFAAGDVAIRVAAPRAKSGVHAVRAGPLLAGNLCRALEGLPPALDRARRTNNLYLLATGPRQAVVSWGGWSATDRWAWRWKNWIGRRFMKQYVLAKGGTA</sequence>
<dbReference type="AlphaFoldDB" id="A0A1J5RQE8"/>